<feature type="region of interest" description="Disordered" evidence="1">
    <location>
        <begin position="1"/>
        <end position="25"/>
    </location>
</feature>
<dbReference type="EMBL" id="JAELUQ010000018">
    <property type="protein sequence ID" value="KAG7402566.1"/>
    <property type="molecule type" value="Genomic_DNA"/>
</dbReference>
<feature type="compositionally biased region" description="Basic residues" evidence="1">
    <location>
        <begin position="15"/>
        <end position="25"/>
    </location>
</feature>
<proteinExistence type="predicted"/>
<accession>A0A8J5NEK2</accession>
<feature type="region of interest" description="Disordered" evidence="1">
    <location>
        <begin position="375"/>
        <end position="424"/>
    </location>
</feature>
<feature type="region of interest" description="Disordered" evidence="1">
    <location>
        <begin position="71"/>
        <end position="92"/>
    </location>
</feature>
<feature type="compositionally biased region" description="Acidic residues" evidence="1">
    <location>
        <begin position="379"/>
        <end position="394"/>
    </location>
</feature>
<evidence type="ECO:0000313" key="4">
    <source>
        <dbReference type="Proteomes" id="UP000694050"/>
    </source>
</evidence>
<reference evidence="3" key="1">
    <citation type="submission" date="2021-04" db="EMBL/GenBank/DDBJ databases">
        <title>First draft genome resource for Brassicaceae pathogens Fusarium oxysporum f. sp. raphani and Fusarium oxysporum f. sp. rapae.</title>
        <authorList>
            <person name="Asai S."/>
        </authorList>
    </citation>
    <scope>NUCLEOTIDE SEQUENCE</scope>
    <source>
        <strain evidence="3">Tf1208</strain>
    </source>
</reference>
<gene>
    <name evidence="3" type="ORF">Forpe1208_v017055</name>
    <name evidence="2" type="ORF">Forpe1208_v017066</name>
</gene>
<evidence type="ECO:0000313" key="3">
    <source>
        <dbReference type="EMBL" id="KAG7402721.1"/>
    </source>
</evidence>
<evidence type="ECO:0000256" key="1">
    <source>
        <dbReference type="SAM" id="MobiDB-lite"/>
    </source>
</evidence>
<evidence type="ECO:0000313" key="2">
    <source>
        <dbReference type="EMBL" id="KAG7402566.1"/>
    </source>
</evidence>
<dbReference type="AlphaFoldDB" id="A0A8J5NEK2"/>
<feature type="compositionally biased region" description="Pro residues" evidence="1">
    <location>
        <begin position="71"/>
        <end position="83"/>
    </location>
</feature>
<protein>
    <submittedName>
        <fullName evidence="3">Uncharacterized protein</fullName>
    </submittedName>
</protein>
<dbReference type="EMBL" id="JAELUQ010000017">
    <property type="protein sequence ID" value="KAG7402721.1"/>
    <property type="molecule type" value="Genomic_DNA"/>
</dbReference>
<organism evidence="3 4">
    <name type="scientific">Fusarium oxysporum f. sp. rapae</name>
    <dbReference type="NCBI Taxonomy" id="485398"/>
    <lineage>
        <taxon>Eukaryota</taxon>
        <taxon>Fungi</taxon>
        <taxon>Dikarya</taxon>
        <taxon>Ascomycota</taxon>
        <taxon>Pezizomycotina</taxon>
        <taxon>Sordariomycetes</taxon>
        <taxon>Hypocreomycetidae</taxon>
        <taxon>Hypocreales</taxon>
        <taxon>Nectriaceae</taxon>
        <taxon>Fusarium</taxon>
        <taxon>Fusarium oxysporum species complex</taxon>
    </lineage>
</organism>
<dbReference type="Proteomes" id="UP000694050">
    <property type="component" value="Unassembled WGS sequence"/>
</dbReference>
<feature type="compositionally biased region" description="Polar residues" evidence="1">
    <location>
        <begin position="1"/>
        <end position="12"/>
    </location>
</feature>
<comment type="caution">
    <text evidence="3">The sequence shown here is derived from an EMBL/GenBank/DDBJ whole genome shotgun (WGS) entry which is preliminary data.</text>
</comment>
<sequence>MATSQSSTAINTRQKINRRKRRRPRVFRPDKNSLYDILHQHAGESLFVLPICWTDSHSLYLGVEWRELPPCDTPQPPDSPGTPPSRGHLNPSSTINRLIAALDQILEPDPDSLLSKNSLAAIETVLGVLWRTPFSEPRKSPKLHLYFGSRVYHGAVGAQFMWNLTSKETASSFSSSRSVSTVPSAPIDVSKQSSPNQSHFTPSIICYVGKPQVASARRKCFRVKPGSRGSQDEHVLRLQERRHRKIDPSNSDKDAYFIAVFLAMAQKHFYTTLSIRSRYDLRLPKQQDIPSGPNFHDLKLRILTHDVDKKDFIVYTGYITREFLQKFHNPFKAPADDEDAAVSGLKIEYTRVPIWPILGLRERLGKALGPDVVGAFNPDEMETWETDPETDPETDSEKQNGKRRRPSISPQAVQKEAANKRNKR</sequence>
<name>A0A8J5NEK2_FUSOX</name>